<feature type="domain" description="Methionyl/Leucyl tRNA synthetase" evidence="13">
    <location>
        <begin position="40"/>
        <end position="180"/>
    </location>
</feature>
<dbReference type="FunFam" id="3.90.740.10:FF:000012">
    <property type="entry name" value="Leucine--tRNA ligase"/>
    <property type="match status" value="1"/>
</dbReference>
<dbReference type="SUPFAM" id="SSF52374">
    <property type="entry name" value="Nucleotidylyl transferase"/>
    <property type="match status" value="1"/>
</dbReference>
<dbReference type="AlphaFoldDB" id="A0A1L8CKX8"/>
<evidence type="ECO:0000256" key="10">
    <source>
        <dbReference type="RuleBase" id="RU363035"/>
    </source>
</evidence>
<evidence type="ECO:0000256" key="4">
    <source>
        <dbReference type="ARBA" id="ARBA00022741"/>
    </source>
</evidence>
<evidence type="ECO:0000313" key="15">
    <source>
        <dbReference type="EMBL" id="GAV19567.1"/>
    </source>
</evidence>
<keyword evidence="5 9" id="KW-0067">ATP-binding</keyword>
<dbReference type="InterPro" id="IPR001412">
    <property type="entry name" value="aa-tRNA-synth_I_CS"/>
</dbReference>
<evidence type="ECO:0000256" key="9">
    <source>
        <dbReference type="HAMAP-Rule" id="MF_00049"/>
    </source>
</evidence>
<dbReference type="InterPro" id="IPR002302">
    <property type="entry name" value="Leu-tRNA-ligase"/>
</dbReference>
<feature type="domain" description="Methionyl/Valyl/Leucyl/Isoleucyl-tRNA synthetase anticodon-binding" evidence="12">
    <location>
        <begin position="656"/>
        <end position="775"/>
    </location>
</feature>
<organism evidence="15 16">
    <name type="scientific">Mariprofundus micogutta</name>
    <dbReference type="NCBI Taxonomy" id="1921010"/>
    <lineage>
        <taxon>Bacteria</taxon>
        <taxon>Pseudomonadati</taxon>
        <taxon>Pseudomonadota</taxon>
        <taxon>Candidatius Mariprofundia</taxon>
        <taxon>Mariprofundales</taxon>
        <taxon>Mariprofundaceae</taxon>
        <taxon>Mariprofundus</taxon>
    </lineage>
</organism>
<keyword evidence="2 9" id="KW-0963">Cytoplasm</keyword>
<dbReference type="InterPro" id="IPR014729">
    <property type="entry name" value="Rossmann-like_a/b/a_fold"/>
</dbReference>
<dbReference type="InterPro" id="IPR009008">
    <property type="entry name" value="Val/Leu/Ile-tRNA-synth_edit"/>
</dbReference>
<dbReference type="FunFam" id="3.40.50.620:FF:000056">
    <property type="entry name" value="Leucine--tRNA ligase"/>
    <property type="match status" value="1"/>
</dbReference>
<dbReference type="GO" id="GO:0005524">
    <property type="term" value="F:ATP binding"/>
    <property type="evidence" value="ECO:0007669"/>
    <property type="project" value="UniProtKB-UniRule"/>
</dbReference>
<dbReference type="InterPro" id="IPR025709">
    <property type="entry name" value="Leu_tRNA-synth_edit"/>
</dbReference>
<feature type="short sequence motif" description="'HIGH' region" evidence="9">
    <location>
        <begin position="42"/>
        <end position="52"/>
    </location>
</feature>
<dbReference type="GO" id="GO:0002161">
    <property type="term" value="F:aminoacyl-tRNA deacylase activity"/>
    <property type="evidence" value="ECO:0007669"/>
    <property type="project" value="InterPro"/>
</dbReference>
<dbReference type="Gene3D" id="1.10.730.10">
    <property type="entry name" value="Isoleucyl-tRNA Synthetase, Domain 1"/>
    <property type="match status" value="1"/>
</dbReference>
<feature type="domain" description="Leucyl-tRNA synthetase editing" evidence="14">
    <location>
        <begin position="221"/>
        <end position="402"/>
    </location>
</feature>
<comment type="similarity">
    <text evidence="1 9 10">Belongs to the class-I aminoacyl-tRNA synthetase family.</text>
</comment>
<keyword evidence="4 9" id="KW-0547">Nucleotide-binding</keyword>
<feature type="short sequence motif" description="'KMSKS' region" evidence="9">
    <location>
        <begin position="580"/>
        <end position="584"/>
    </location>
</feature>
<evidence type="ECO:0000256" key="1">
    <source>
        <dbReference type="ARBA" id="ARBA00005594"/>
    </source>
</evidence>
<proteinExistence type="inferred from homology"/>
<name>A0A1L8CKX8_9PROT</name>
<evidence type="ECO:0000256" key="7">
    <source>
        <dbReference type="ARBA" id="ARBA00023146"/>
    </source>
</evidence>
<evidence type="ECO:0000256" key="3">
    <source>
        <dbReference type="ARBA" id="ARBA00022598"/>
    </source>
</evidence>
<dbReference type="InterPro" id="IPR013155">
    <property type="entry name" value="M/V/L/I-tRNA-synth_anticd-bd"/>
</dbReference>
<dbReference type="STRING" id="1921010.MMIC_P0514"/>
<evidence type="ECO:0000259" key="14">
    <source>
        <dbReference type="Pfam" id="PF13603"/>
    </source>
</evidence>
<evidence type="ECO:0000259" key="11">
    <source>
        <dbReference type="Pfam" id="PF00133"/>
    </source>
</evidence>
<dbReference type="GO" id="GO:0006429">
    <property type="term" value="P:leucyl-tRNA aminoacylation"/>
    <property type="evidence" value="ECO:0007669"/>
    <property type="project" value="UniProtKB-UniRule"/>
</dbReference>
<dbReference type="Pfam" id="PF13603">
    <property type="entry name" value="tRNA-synt_1_2"/>
    <property type="match status" value="1"/>
</dbReference>
<comment type="caution">
    <text evidence="15">The sequence shown here is derived from an EMBL/GenBank/DDBJ whole genome shotgun (WGS) entry which is preliminary data.</text>
</comment>
<dbReference type="HAMAP" id="MF_00049_B">
    <property type="entry name" value="Leu_tRNA_synth_B"/>
    <property type="match status" value="1"/>
</dbReference>
<dbReference type="InterPro" id="IPR015413">
    <property type="entry name" value="Methionyl/Leucyl_tRNA_Synth"/>
</dbReference>
<gene>
    <name evidence="9" type="primary">leuS</name>
    <name evidence="15" type="ORF">MMIC_P0514</name>
</gene>
<dbReference type="EMBL" id="BDFD01000003">
    <property type="protein sequence ID" value="GAV19567.1"/>
    <property type="molecule type" value="Genomic_DNA"/>
</dbReference>
<protein>
    <recommendedName>
        <fullName evidence="9">Leucine--tRNA ligase</fullName>
        <ecNumber evidence="9">6.1.1.4</ecNumber>
    </recommendedName>
    <alternativeName>
        <fullName evidence="9">Leucyl-tRNA synthetase</fullName>
        <shortName evidence="9">LeuRS</shortName>
    </alternativeName>
</protein>
<dbReference type="CDD" id="cd00812">
    <property type="entry name" value="LeuRS_core"/>
    <property type="match status" value="1"/>
</dbReference>
<evidence type="ECO:0000256" key="2">
    <source>
        <dbReference type="ARBA" id="ARBA00022490"/>
    </source>
</evidence>
<dbReference type="OrthoDB" id="5287134at2"/>
<keyword evidence="3 9" id="KW-0436">Ligase</keyword>
<accession>A0A1L8CKX8</accession>
<comment type="catalytic activity">
    <reaction evidence="8 9">
        <text>tRNA(Leu) + L-leucine + ATP = L-leucyl-tRNA(Leu) + AMP + diphosphate</text>
        <dbReference type="Rhea" id="RHEA:11688"/>
        <dbReference type="Rhea" id="RHEA-COMP:9613"/>
        <dbReference type="Rhea" id="RHEA-COMP:9622"/>
        <dbReference type="ChEBI" id="CHEBI:30616"/>
        <dbReference type="ChEBI" id="CHEBI:33019"/>
        <dbReference type="ChEBI" id="CHEBI:57427"/>
        <dbReference type="ChEBI" id="CHEBI:78442"/>
        <dbReference type="ChEBI" id="CHEBI:78494"/>
        <dbReference type="ChEBI" id="CHEBI:456215"/>
        <dbReference type="EC" id="6.1.1.4"/>
    </reaction>
</comment>
<dbReference type="FunFam" id="1.10.730.10:FF:000002">
    <property type="entry name" value="Leucine--tRNA ligase"/>
    <property type="match status" value="1"/>
</dbReference>
<dbReference type="Pfam" id="PF00133">
    <property type="entry name" value="tRNA-synt_1"/>
    <property type="match status" value="1"/>
</dbReference>
<dbReference type="PROSITE" id="PS00178">
    <property type="entry name" value="AA_TRNA_LIGASE_I"/>
    <property type="match status" value="1"/>
</dbReference>
<evidence type="ECO:0000256" key="8">
    <source>
        <dbReference type="ARBA" id="ARBA00047469"/>
    </source>
</evidence>
<keyword evidence="7 9" id="KW-0030">Aminoacyl-tRNA synthetase</keyword>
<dbReference type="EC" id="6.1.1.4" evidence="9"/>
<dbReference type="GO" id="GO:0005829">
    <property type="term" value="C:cytosol"/>
    <property type="evidence" value="ECO:0007669"/>
    <property type="project" value="TreeGrafter"/>
</dbReference>
<dbReference type="NCBIfam" id="TIGR00396">
    <property type="entry name" value="leuS_bact"/>
    <property type="match status" value="1"/>
</dbReference>
<keyword evidence="6 9" id="KW-0648">Protein biosynthesis</keyword>
<sequence length="817" mass="91607">MSDRYEAQQIEAKWQQKWDAAGIDAARDDDDRESYYCLVMFPYPSGNLHMGHVRNYCLGDAVARYKRMRGFNVLHPIGWDAFGLPAENAAIKHHRPPAEWTYSNIDQMRSQLKRLGLSYDWSREIATCRPEYYRWEQWMFTRLMEKGLAYQAEAEVNWCDPCHTVLANEQVVDGVCWRCDTPVIKKNLKQWFIRITDYAEELLADLDKLTGWPEKVVGMQRNWIGKSSGAEVSFGIEGSDETLDIFTTRPDTLMGVTYMAVAAAHPLAQKAAENNPELAVFLDECSRISTKEADVETMEKKGMATGFHAIHPISGELVPVWVANFVLMGYGTGAVMSVPAHDERDFDFARKYGLRIQQVIKPADGDWDIESAAFTEAGILINSAQFDGLASADAKQAIIEWLSENDKGSERVQYRLRDWLVSRQRYWGSPIPVIHCQDCGEVAVPDDQLPVILPTHLQPTGGASPLNECDEFRHTTCPKCGKAAERELDTFDTFMESSWYMNRYTSARNEQAMVDAEAMNRWAAVDQYIGGVEHAVLHLLYARFYHKLMRDAGLFTSEQGGDEPFKNLLTQGMVLKDGTKMSKSKGNTVDPKAIIENFGADTARLFTLFAAPPEKELEWNDAGVEGGFRFLKRVWRLLERLDLCEGEDEAAAVKQVRRTIHATIQRVTHAFEHGFAFNVAIAALMELANALQDYKPAGTSGKAAYREGVEALATMLAPFVPHFACELAERLGMAEIAVVAGWPEVDEAALVQDEITLAVQIQGKRRGEIIIAKDAGQDEALAAAQADDSINKWLDGMQIVKVILVPGRLLNVVVKPQ</sequence>
<keyword evidence="16" id="KW-1185">Reference proteome</keyword>
<feature type="binding site" evidence="9">
    <location>
        <position position="583"/>
    </location>
    <ligand>
        <name>ATP</name>
        <dbReference type="ChEBI" id="CHEBI:30616"/>
    </ligand>
</feature>
<dbReference type="Proteomes" id="UP000231632">
    <property type="component" value="Unassembled WGS sequence"/>
</dbReference>
<dbReference type="Gene3D" id="3.40.50.620">
    <property type="entry name" value="HUPs"/>
    <property type="match status" value="1"/>
</dbReference>
<evidence type="ECO:0000259" key="12">
    <source>
        <dbReference type="Pfam" id="PF08264"/>
    </source>
</evidence>
<dbReference type="Pfam" id="PF08264">
    <property type="entry name" value="Anticodon_1"/>
    <property type="match status" value="1"/>
</dbReference>
<dbReference type="FunFam" id="3.40.50.620:FF:000003">
    <property type="entry name" value="Leucine--tRNA ligase"/>
    <property type="match status" value="1"/>
</dbReference>
<dbReference type="PANTHER" id="PTHR43740">
    <property type="entry name" value="LEUCYL-TRNA SYNTHETASE"/>
    <property type="match status" value="1"/>
</dbReference>
<dbReference type="SUPFAM" id="SSF50677">
    <property type="entry name" value="ValRS/IleRS/LeuRS editing domain"/>
    <property type="match status" value="1"/>
</dbReference>
<dbReference type="CDD" id="cd07958">
    <property type="entry name" value="Anticodon_Ia_Leu_BEm"/>
    <property type="match status" value="1"/>
</dbReference>
<feature type="domain" description="Aminoacyl-tRNA synthetase class Ia" evidence="11">
    <location>
        <begin position="416"/>
        <end position="619"/>
    </location>
</feature>
<evidence type="ECO:0000256" key="5">
    <source>
        <dbReference type="ARBA" id="ARBA00022840"/>
    </source>
</evidence>
<dbReference type="SUPFAM" id="SSF47323">
    <property type="entry name" value="Anticodon-binding domain of a subclass of class I aminoacyl-tRNA synthetases"/>
    <property type="match status" value="1"/>
</dbReference>
<dbReference type="PRINTS" id="PR00985">
    <property type="entry name" value="TRNASYNTHLEU"/>
</dbReference>
<dbReference type="PANTHER" id="PTHR43740:SF2">
    <property type="entry name" value="LEUCINE--TRNA LIGASE, MITOCHONDRIAL"/>
    <property type="match status" value="1"/>
</dbReference>
<evidence type="ECO:0000313" key="16">
    <source>
        <dbReference type="Proteomes" id="UP000231632"/>
    </source>
</evidence>
<dbReference type="GO" id="GO:0004823">
    <property type="term" value="F:leucine-tRNA ligase activity"/>
    <property type="evidence" value="ECO:0007669"/>
    <property type="project" value="UniProtKB-UniRule"/>
</dbReference>
<evidence type="ECO:0000259" key="13">
    <source>
        <dbReference type="Pfam" id="PF09334"/>
    </source>
</evidence>
<dbReference type="InterPro" id="IPR002300">
    <property type="entry name" value="aa-tRNA-synth_Ia"/>
</dbReference>
<comment type="subcellular location">
    <subcellularLocation>
        <location evidence="9">Cytoplasm</location>
    </subcellularLocation>
</comment>
<reference evidence="15 16" key="1">
    <citation type="journal article" date="2017" name="Arch. Microbiol.">
        <title>Mariprofundus micogutta sp. nov., a novel iron-oxidizing zetaproteobacterium isolated from a deep-sea hydrothermal field at the Bayonnaise knoll of the Izu-Ogasawara arc, and a description of Mariprofundales ord. nov. and Zetaproteobacteria classis nov.</title>
        <authorList>
            <person name="Makita H."/>
            <person name="Tanaka E."/>
            <person name="Mitsunobu S."/>
            <person name="Miyazaki M."/>
            <person name="Nunoura T."/>
            <person name="Uematsu K."/>
            <person name="Takaki Y."/>
            <person name="Nishi S."/>
            <person name="Shimamura S."/>
            <person name="Takai K."/>
        </authorList>
    </citation>
    <scope>NUCLEOTIDE SEQUENCE [LARGE SCALE GENOMIC DNA]</scope>
    <source>
        <strain evidence="15 16">ET2</strain>
    </source>
</reference>
<dbReference type="Gene3D" id="3.90.740.10">
    <property type="entry name" value="Valyl/Leucyl/Isoleucyl-tRNA synthetase, editing domain"/>
    <property type="match status" value="1"/>
</dbReference>
<dbReference type="Pfam" id="PF09334">
    <property type="entry name" value="tRNA-synt_1g"/>
    <property type="match status" value="1"/>
</dbReference>
<evidence type="ECO:0000256" key="6">
    <source>
        <dbReference type="ARBA" id="ARBA00022917"/>
    </source>
</evidence>
<dbReference type="InterPro" id="IPR009080">
    <property type="entry name" value="tRNAsynth_Ia_anticodon-bd"/>
</dbReference>
<dbReference type="RefSeq" id="WP_072658774.1">
    <property type="nucleotide sequence ID" value="NZ_BDFD01000003.1"/>
</dbReference>